<evidence type="ECO:0000313" key="2">
    <source>
        <dbReference type="WBParaSite" id="RSKR_0001033800.1"/>
    </source>
</evidence>
<protein>
    <submittedName>
        <fullName evidence="2">Protein kinase domain-containing protein</fullName>
    </submittedName>
</protein>
<name>A0AC35UE98_9BILA</name>
<reference evidence="2" key="1">
    <citation type="submission" date="2016-11" db="UniProtKB">
        <authorList>
            <consortium name="WormBaseParasite"/>
        </authorList>
    </citation>
    <scope>IDENTIFICATION</scope>
    <source>
        <strain evidence="2">KR3021</strain>
    </source>
</reference>
<evidence type="ECO:0000313" key="1">
    <source>
        <dbReference type="Proteomes" id="UP000095286"/>
    </source>
</evidence>
<dbReference type="WBParaSite" id="RSKR_0001033800.1">
    <property type="protein sequence ID" value="RSKR_0001033800.1"/>
    <property type="gene ID" value="RSKR_0001033800"/>
</dbReference>
<proteinExistence type="predicted"/>
<accession>A0AC35UE98</accession>
<organism evidence="1 2">
    <name type="scientific">Rhabditophanes sp. KR3021</name>
    <dbReference type="NCBI Taxonomy" id="114890"/>
    <lineage>
        <taxon>Eukaryota</taxon>
        <taxon>Metazoa</taxon>
        <taxon>Ecdysozoa</taxon>
        <taxon>Nematoda</taxon>
        <taxon>Chromadorea</taxon>
        <taxon>Rhabditida</taxon>
        <taxon>Tylenchina</taxon>
        <taxon>Panagrolaimomorpha</taxon>
        <taxon>Strongyloidoidea</taxon>
        <taxon>Alloionematidae</taxon>
        <taxon>Rhabditophanes</taxon>
    </lineage>
</organism>
<sequence>MSKICYICDNEFDSNRHYLELQCPKLEEKMRENLEEDNKIMDNKNLFFKYVKLIESLFQNNSRDKSMLYMLYDKSKFDQDVDAVIGRFNYNNMEDNVKEHLNLILQKHGFFIGITTIPNSCYKACIKNGEDFLDDPEGSTINTKSRITGSIMSSGNTIGMIYNDFEKKYNFIFIKIFEIILLRALCYPANVMYENVKYSQLAIPKESIPRIGSYLIDLMINQMGKKRTLSKPTQNYNFEEEGEEEEEEKEKKEEEEEEEEEEKEKEKKEEEEEENSDGSETHHFGQQCVCCDEFNKNLQPNGWCEECSDICMLERRSNVRH</sequence>
<dbReference type="Proteomes" id="UP000095286">
    <property type="component" value="Unplaced"/>
</dbReference>